<dbReference type="AlphaFoldDB" id="A0A9P9EDC7"/>
<feature type="region of interest" description="Disordered" evidence="1">
    <location>
        <begin position="137"/>
        <end position="158"/>
    </location>
</feature>
<sequence length="307" mass="33914">MDPLLQYPSHAFIPYLLDSTNVTPSSQGSSLSTSPSTNPPLSVHQTATWSYIGPLLTNDSSSLPPTFHTWSSNALNGSILPRLLPFLDFLHQLLKSAGVECYWLTIRATKPTSEFNMPRWHVDDNFFSTSFSLNTRRGQNQAQSQSQTQTRTSGYGDESLPAERKYWKLATTLLGPSTLFLPTYLNPSALTTLSTTKAHHSALLSSSSPTGSHTCTSLRCDACFSTSQDIRSSLATLLESHPTVSPSEKEGAVHSEPQCGVDRVFVNVVPGVEKEMRELMGRWGMKEWPRAWCLGIPTGREGFMEKR</sequence>
<dbReference type="Proteomes" id="UP000700596">
    <property type="component" value="Unassembled WGS sequence"/>
</dbReference>
<dbReference type="EMBL" id="JAGMWT010000002">
    <property type="protein sequence ID" value="KAH7135012.1"/>
    <property type="molecule type" value="Genomic_DNA"/>
</dbReference>
<gene>
    <name evidence="2" type="ORF">B0J11DRAFT_595904</name>
</gene>
<protein>
    <submittedName>
        <fullName evidence="2">Uncharacterized protein</fullName>
    </submittedName>
</protein>
<evidence type="ECO:0000313" key="3">
    <source>
        <dbReference type="Proteomes" id="UP000700596"/>
    </source>
</evidence>
<comment type="caution">
    <text evidence="2">The sequence shown here is derived from an EMBL/GenBank/DDBJ whole genome shotgun (WGS) entry which is preliminary data.</text>
</comment>
<reference evidence="2" key="1">
    <citation type="journal article" date="2021" name="Nat. Commun.">
        <title>Genetic determinants of endophytism in the Arabidopsis root mycobiome.</title>
        <authorList>
            <person name="Mesny F."/>
            <person name="Miyauchi S."/>
            <person name="Thiergart T."/>
            <person name="Pickel B."/>
            <person name="Atanasova L."/>
            <person name="Karlsson M."/>
            <person name="Huettel B."/>
            <person name="Barry K.W."/>
            <person name="Haridas S."/>
            <person name="Chen C."/>
            <person name="Bauer D."/>
            <person name="Andreopoulos W."/>
            <person name="Pangilinan J."/>
            <person name="LaButti K."/>
            <person name="Riley R."/>
            <person name="Lipzen A."/>
            <person name="Clum A."/>
            <person name="Drula E."/>
            <person name="Henrissat B."/>
            <person name="Kohler A."/>
            <person name="Grigoriev I.V."/>
            <person name="Martin F.M."/>
            <person name="Hacquard S."/>
        </authorList>
    </citation>
    <scope>NUCLEOTIDE SEQUENCE</scope>
    <source>
        <strain evidence="2">MPI-CAGE-CH-0243</strain>
    </source>
</reference>
<proteinExistence type="predicted"/>
<accession>A0A9P9EDC7</accession>
<evidence type="ECO:0000313" key="2">
    <source>
        <dbReference type="EMBL" id="KAH7135012.1"/>
    </source>
</evidence>
<dbReference type="OrthoDB" id="10261951at2759"/>
<evidence type="ECO:0000256" key="1">
    <source>
        <dbReference type="SAM" id="MobiDB-lite"/>
    </source>
</evidence>
<feature type="compositionally biased region" description="Low complexity" evidence="1">
    <location>
        <begin position="137"/>
        <end position="156"/>
    </location>
</feature>
<organism evidence="2 3">
    <name type="scientific">Dendryphion nanum</name>
    <dbReference type="NCBI Taxonomy" id="256645"/>
    <lineage>
        <taxon>Eukaryota</taxon>
        <taxon>Fungi</taxon>
        <taxon>Dikarya</taxon>
        <taxon>Ascomycota</taxon>
        <taxon>Pezizomycotina</taxon>
        <taxon>Dothideomycetes</taxon>
        <taxon>Pleosporomycetidae</taxon>
        <taxon>Pleosporales</taxon>
        <taxon>Torulaceae</taxon>
        <taxon>Dendryphion</taxon>
    </lineage>
</organism>
<name>A0A9P9EDC7_9PLEO</name>
<keyword evidence="3" id="KW-1185">Reference proteome</keyword>